<keyword evidence="4" id="KW-1185">Reference proteome</keyword>
<dbReference type="AlphaFoldDB" id="A0A6L2PHN1"/>
<comment type="caution">
    <text evidence="3">The sequence shown here is derived from an EMBL/GenBank/DDBJ whole genome shotgun (WGS) entry which is preliminary data.</text>
</comment>
<dbReference type="InterPro" id="IPR031311">
    <property type="entry name" value="CHIT_BIND_RR_consensus"/>
</dbReference>
<dbReference type="PROSITE" id="PS51155">
    <property type="entry name" value="CHIT_BIND_RR_2"/>
    <property type="match status" value="1"/>
</dbReference>
<dbReference type="GO" id="GO:0031012">
    <property type="term" value="C:extracellular matrix"/>
    <property type="evidence" value="ECO:0007669"/>
    <property type="project" value="TreeGrafter"/>
</dbReference>
<accession>A0A6L2PHN1</accession>
<dbReference type="InterPro" id="IPR000618">
    <property type="entry name" value="Insect_cuticle"/>
</dbReference>
<dbReference type="GO" id="GO:0005615">
    <property type="term" value="C:extracellular space"/>
    <property type="evidence" value="ECO:0007669"/>
    <property type="project" value="TreeGrafter"/>
</dbReference>
<dbReference type="GO" id="GO:0042302">
    <property type="term" value="F:structural constituent of cuticle"/>
    <property type="evidence" value="ECO:0007669"/>
    <property type="project" value="UniProtKB-UniRule"/>
</dbReference>
<proteinExistence type="predicted"/>
<dbReference type="OrthoDB" id="8194276at2759"/>
<dbReference type="Pfam" id="PF00379">
    <property type="entry name" value="Chitin_bind_4"/>
    <property type="match status" value="1"/>
</dbReference>
<dbReference type="InterPro" id="IPR051217">
    <property type="entry name" value="Insect_Cuticle_Struc_Prot"/>
</dbReference>
<dbReference type="PRINTS" id="PR00947">
    <property type="entry name" value="CUTICLE"/>
</dbReference>
<protein>
    <recommendedName>
        <fullName evidence="5">Cuticle protein</fullName>
    </recommendedName>
</protein>
<sequence length="370" mass="41439">MHRKPFPIVSSVLAVLEPDVSLTRYTGLASPIEAFCARYSCDLLHIIGSFLAFHLLEDHQVLAGVLVIVVAVASYPVTYVQTRPQQGQQTVSPQQYRLLLQQPQAQVRATLYQEEPQPQTQTLIYQQQPQQVQAQIQSQAEPQTQTLIYQQQPQQIQPQRQPQVYAAQRLKARPLPPQQSGAQPLEVPEDYDPNPHYQFSFDVKDDEFTNYQNRKEQREGGKISGSYSVVDSDGFIRTVKYTADPIEGFKAQVTREPTDIVVKIPTPPPAQEQVQQYVARPVPARQPYAQVYNSVAAQPTPEQLAQLRALARQQLQPAPATVPVQYQGVQPHIQYAAQPEAPRPKGVKAGAVAYAVQQPSPSVAYQAYEE</sequence>
<dbReference type="PANTHER" id="PTHR12236">
    <property type="entry name" value="STRUCTURAL CONTITUENT OF CUTICLE"/>
    <property type="match status" value="1"/>
</dbReference>
<name>A0A6L2PHN1_COPFO</name>
<evidence type="ECO:0008006" key="5">
    <source>
        <dbReference type="Google" id="ProtNLM"/>
    </source>
</evidence>
<keyword evidence="1 2" id="KW-0193">Cuticle</keyword>
<dbReference type="InParanoid" id="A0A6L2PHN1"/>
<dbReference type="PROSITE" id="PS00233">
    <property type="entry name" value="CHIT_BIND_RR_1"/>
    <property type="match status" value="1"/>
</dbReference>
<dbReference type="EMBL" id="BLKM01000184">
    <property type="protein sequence ID" value="GFG29948.1"/>
    <property type="molecule type" value="Genomic_DNA"/>
</dbReference>
<dbReference type="Proteomes" id="UP000502823">
    <property type="component" value="Unassembled WGS sequence"/>
</dbReference>
<reference evidence="4" key="1">
    <citation type="submission" date="2020-01" db="EMBL/GenBank/DDBJ databases">
        <title>Draft genome sequence of the Termite Coptotermes fromosanus.</title>
        <authorList>
            <person name="Itakura S."/>
            <person name="Yosikawa Y."/>
            <person name="Umezawa K."/>
        </authorList>
    </citation>
    <scope>NUCLEOTIDE SEQUENCE [LARGE SCALE GENOMIC DNA]</scope>
</reference>
<evidence type="ECO:0000313" key="3">
    <source>
        <dbReference type="EMBL" id="GFG29948.1"/>
    </source>
</evidence>
<organism evidence="3 4">
    <name type="scientific">Coptotermes formosanus</name>
    <name type="common">Formosan subterranean termite</name>
    <dbReference type="NCBI Taxonomy" id="36987"/>
    <lineage>
        <taxon>Eukaryota</taxon>
        <taxon>Metazoa</taxon>
        <taxon>Ecdysozoa</taxon>
        <taxon>Arthropoda</taxon>
        <taxon>Hexapoda</taxon>
        <taxon>Insecta</taxon>
        <taxon>Pterygota</taxon>
        <taxon>Neoptera</taxon>
        <taxon>Polyneoptera</taxon>
        <taxon>Dictyoptera</taxon>
        <taxon>Blattodea</taxon>
        <taxon>Blattoidea</taxon>
        <taxon>Termitoidae</taxon>
        <taxon>Rhinotermitidae</taxon>
        <taxon>Coptotermes</taxon>
    </lineage>
</organism>
<evidence type="ECO:0000256" key="1">
    <source>
        <dbReference type="ARBA" id="ARBA00022460"/>
    </source>
</evidence>
<gene>
    <name evidence="3" type="ORF">Cfor_05464</name>
</gene>
<evidence type="ECO:0000256" key="2">
    <source>
        <dbReference type="PROSITE-ProRule" id="PRU00497"/>
    </source>
</evidence>
<dbReference type="PANTHER" id="PTHR12236:SF18">
    <property type="entry name" value="CUTICULAR PROTEIN 66D"/>
    <property type="match status" value="1"/>
</dbReference>
<evidence type="ECO:0000313" key="4">
    <source>
        <dbReference type="Proteomes" id="UP000502823"/>
    </source>
</evidence>